<evidence type="ECO:0000313" key="2">
    <source>
        <dbReference type="EMBL" id="MCG2623715.1"/>
    </source>
</evidence>
<keyword evidence="1" id="KW-0472">Membrane</keyword>
<comment type="caution">
    <text evidence="2">The sequence shown here is derived from an EMBL/GenBank/DDBJ whole genome shotgun (WGS) entry which is preliminary data.</text>
</comment>
<organism evidence="2 3">
    <name type="scientific">Arthrobacter hankyongi</name>
    <dbReference type="NCBI Taxonomy" id="2904801"/>
    <lineage>
        <taxon>Bacteria</taxon>
        <taxon>Bacillati</taxon>
        <taxon>Actinomycetota</taxon>
        <taxon>Actinomycetes</taxon>
        <taxon>Micrococcales</taxon>
        <taxon>Micrococcaceae</taxon>
        <taxon>Arthrobacter</taxon>
    </lineage>
</organism>
<keyword evidence="1" id="KW-0812">Transmembrane</keyword>
<accession>A0ABS9LAM8</accession>
<dbReference type="InterPro" id="IPR021257">
    <property type="entry name" value="DUF2809"/>
</dbReference>
<keyword evidence="1" id="KW-1133">Transmembrane helix</keyword>
<keyword evidence="3" id="KW-1185">Reference proteome</keyword>
<reference evidence="2" key="1">
    <citation type="submission" date="2022-01" db="EMBL/GenBank/DDBJ databases">
        <authorList>
            <person name="Jo J.-H."/>
            <person name="Im W.-T."/>
        </authorList>
    </citation>
    <scope>NUCLEOTIDE SEQUENCE</scope>
    <source>
        <strain evidence="2">I2-34</strain>
    </source>
</reference>
<dbReference type="Pfam" id="PF10990">
    <property type="entry name" value="DUF2809"/>
    <property type="match status" value="1"/>
</dbReference>
<protein>
    <submittedName>
        <fullName evidence="2">DUF2809 domain-containing protein</fullName>
    </submittedName>
</protein>
<dbReference type="EMBL" id="JAKLTQ010000016">
    <property type="protein sequence ID" value="MCG2623715.1"/>
    <property type="molecule type" value="Genomic_DNA"/>
</dbReference>
<feature type="transmembrane region" description="Helical" evidence="1">
    <location>
        <begin position="68"/>
        <end position="89"/>
    </location>
</feature>
<evidence type="ECO:0000313" key="3">
    <source>
        <dbReference type="Proteomes" id="UP001165368"/>
    </source>
</evidence>
<feature type="transmembrane region" description="Helical" evidence="1">
    <location>
        <begin position="101"/>
        <end position="124"/>
    </location>
</feature>
<evidence type="ECO:0000256" key="1">
    <source>
        <dbReference type="SAM" id="Phobius"/>
    </source>
</evidence>
<name>A0ABS9LAM8_9MICC</name>
<sequence>MPEKPEVPDRPRTRRLILCMMALATIVLGLSVRSAGTAAWTNPAGDALYAVLVYVVVALLVPRKPARLVAMVAAAVCFAIEFFQLTGLPAELGNWLPPVRLLLGTTFGAADLIAYAGGTAMAYVADSLVLRAARTLATPASPR</sequence>
<proteinExistence type="predicted"/>
<feature type="transmembrane region" description="Helical" evidence="1">
    <location>
        <begin position="44"/>
        <end position="61"/>
    </location>
</feature>
<gene>
    <name evidence="2" type="ORF">LVY72_17615</name>
</gene>
<dbReference type="Proteomes" id="UP001165368">
    <property type="component" value="Unassembled WGS sequence"/>
</dbReference>
<dbReference type="RefSeq" id="WP_237823463.1">
    <property type="nucleotide sequence ID" value="NZ_JAKLTQ010000016.1"/>
</dbReference>